<name>A0A0K9GVN9_9BACI</name>
<dbReference type="PATRIC" id="fig|1679170.3.peg.3477"/>
<evidence type="ECO:0000313" key="1">
    <source>
        <dbReference type="EMBL" id="KMY50705.1"/>
    </source>
</evidence>
<accession>A0A0K9GVN9</accession>
<dbReference type="SUPFAM" id="SSF48576">
    <property type="entry name" value="Terpenoid synthases"/>
    <property type="match status" value="1"/>
</dbReference>
<gene>
    <name evidence="1" type="ORF">AC625_15265</name>
</gene>
<dbReference type="InterPro" id="IPR008949">
    <property type="entry name" value="Isoprenoid_synthase_dom_sf"/>
</dbReference>
<dbReference type="EMBL" id="LFZW01000001">
    <property type="protein sequence ID" value="KMY50705.1"/>
    <property type="molecule type" value="Genomic_DNA"/>
</dbReference>
<dbReference type="GO" id="GO:0045338">
    <property type="term" value="P:farnesyl diphosphate metabolic process"/>
    <property type="evidence" value="ECO:0007669"/>
    <property type="project" value="InterPro"/>
</dbReference>
<protein>
    <submittedName>
        <fullName evidence="1">Phytoene synthase</fullName>
    </submittedName>
</protein>
<dbReference type="Gene3D" id="1.10.600.10">
    <property type="entry name" value="Farnesyl Diphosphate Synthase"/>
    <property type="match status" value="1"/>
</dbReference>
<keyword evidence="2" id="KW-1185">Reference proteome</keyword>
<dbReference type="RefSeq" id="WP_049682057.1">
    <property type="nucleotide sequence ID" value="NZ_JBIVOD010000001.1"/>
</dbReference>
<dbReference type="InterPro" id="IPR002060">
    <property type="entry name" value="Squ/phyt_synthse"/>
</dbReference>
<dbReference type="AlphaFoldDB" id="A0A0K9GVN9"/>
<dbReference type="PANTHER" id="PTHR11626:SF2">
    <property type="entry name" value="SQUALENE SYNTHASE"/>
    <property type="match status" value="1"/>
</dbReference>
<evidence type="ECO:0000313" key="2">
    <source>
        <dbReference type="Proteomes" id="UP000037146"/>
    </source>
</evidence>
<dbReference type="PANTHER" id="PTHR11626">
    <property type="entry name" value="FARNESYL-DIPHOSPHATE FARNESYLTRANSFERASE"/>
    <property type="match status" value="1"/>
</dbReference>
<dbReference type="OrthoDB" id="9787280at2"/>
<sequence length="272" mass="30918">MSEEKDLQKKAHDFLVQTSRTFVIPISQLPSGLQETVGAAYLCMRAIDEIEDHPVLPAKTKSKLLMEISNLLRMGYNREKLMKVLLPYEASLPDVTLFLNDWITLCPETVVDKVLDATAEMAEGMAKWVELDWQIRNEADLNEYTYYVAGLVGTMLSDLWEWHDGTETDKELAIAFGRGLQTVNILRNKAEDAERGVNFFPDGWEFVDMLQFTEQNLQRANLYLADIQTTSIRHFCEIPLAFAHATVTALKDGKEKINRETVTDIVTKIVGN</sequence>
<proteinExistence type="predicted"/>
<dbReference type="GO" id="GO:0051996">
    <property type="term" value="F:squalene synthase [NAD(P)H] activity"/>
    <property type="evidence" value="ECO:0007669"/>
    <property type="project" value="InterPro"/>
</dbReference>
<dbReference type="InterPro" id="IPR044844">
    <property type="entry name" value="Trans_IPPS_euk-type"/>
</dbReference>
<dbReference type="Proteomes" id="UP000037146">
    <property type="component" value="Unassembled WGS sequence"/>
</dbReference>
<organism evidence="1 2">
    <name type="scientific">Peribacillus loiseleuriae</name>
    <dbReference type="NCBI Taxonomy" id="1679170"/>
    <lineage>
        <taxon>Bacteria</taxon>
        <taxon>Bacillati</taxon>
        <taxon>Bacillota</taxon>
        <taxon>Bacilli</taxon>
        <taxon>Bacillales</taxon>
        <taxon>Bacillaceae</taxon>
        <taxon>Peribacillus</taxon>
    </lineage>
</organism>
<dbReference type="STRING" id="1679170.AC625_15265"/>
<reference evidence="2" key="1">
    <citation type="submission" date="2015-07" db="EMBL/GenBank/DDBJ databases">
        <title>Genome sequencing project for genomic taxonomy and phylogenomics of Bacillus-like bacteria.</title>
        <authorList>
            <person name="Liu B."/>
            <person name="Wang J."/>
            <person name="Zhu Y."/>
            <person name="Liu G."/>
            <person name="Chen Q."/>
            <person name="Chen Z."/>
            <person name="Lan J."/>
            <person name="Che J."/>
            <person name="Ge C."/>
            <person name="Shi H."/>
            <person name="Pan Z."/>
            <person name="Liu X."/>
        </authorList>
    </citation>
    <scope>NUCLEOTIDE SEQUENCE [LARGE SCALE GENOMIC DNA]</scope>
    <source>
        <strain evidence="2">FJAT-27997</strain>
    </source>
</reference>
<comment type="caution">
    <text evidence="1">The sequence shown here is derived from an EMBL/GenBank/DDBJ whole genome shotgun (WGS) entry which is preliminary data.</text>
</comment>
<dbReference type="Pfam" id="PF00494">
    <property type="entry name" value="SQS_PSY"/>
    <property type="match status" value="1"/>
</dbReference>